<proteinExistence type="predicted"/>
<feature type="chain" id="PRO_5013621032" description="PEP-CTERM protein-sorting domain-containing protein" evidence="1">
    <location>
        <begin position="23"/>
        <end position="207"/>
    </location>
</feature>
<dbReference type="AlphaFoldDB" id="A0A2G8T998"/>
<sequence>MNNLIKAGVLAASLALAAAAHATPLYSAAVFGPGDAQITFDEVAMGANEVVANQFAAYGLTFGPGLRSGVKFADPANFSGQFLASAGLLEPYSIFFNNTVDAAGAYWEFDPNTITTVAAYYQGALVESYLYANSDCCNTTAFLGFQGIAFDEIRMSNLVDGTSLIMDNLHFSEADVVGDVPEPFSAALLGIGALGLGVARRRQHRAA</sequence>
<feature type="signal peptide" evidence="1">
    <location>
        <begin position="1"/>
        <end position="22"/>
    </location>
</feature>
<dbReference type="RefSeq" id="WP_099792749.1">
    <property type="nucleotide sequence ID" value="NZ_JBHLYV010000006.1"/>
</dbReference>
<organism evidence="2 3">
    <name type="scientific">Massilia eurypsychrophila</name>
    <dbReference type="NCBI Taxonomy" id="1485217"/>
    <lineage>
        <taxon>Bacteria</taxon>
        <taxon>Pseudomonadati</taxon>
        <taxon>Pseudomonadota</taxon>
        <taxon>Betaproteobacteria</taxon>
        <taxon>Burkholderiales</taxon>
        <taxon>Oxalobacteraceae</taxon>
        <taxon>Telluria group</taxon>
        <taxon>Massilia</taxon>
    </lineage>
</organism>
<accession>A0A2G8T998</accession>
<evidence type="ECO:0000313" key="3">
    <source>
        <dbReference type="Proteomes" id="UP000230390"/>
    </source>
</evidence>
<dbReference type="NCBIfam" id="TIGR02595">
    <property type="entry name" value="PEP_CTERM"/>
    <property type="match status" value="1"/>
</dbReference>
<dbReference type="OrthoDB" id="8256154at2"/>
<evidence type="ECO:0000256" key="1">
    <source>
        <dbReference type="SAM" id="SignalP"/>
    </source>
</evidence>
<keyword evidence="1" id="KW-0732">Signal</keyword>
<dbReference type="Proteomes" id="UP000230390">
    <property type="component" value="Unassembled WGS sequence"/>
</dbReference>
<keyword evidence="3" id="KW-1185">Reference proteome</keyword>
<comment type="caution">
    <text evidence="2">The sequence shown here is derived from an EMBL/GenBank/DDBJ whole genome shotgun (WGS) entry which is preliminary data.</text>
</comment>
<evidence type="ECO:0000313" key="2">
    <source>
        <dbReference type="EMBL" id="PIL42559.1"/>
    </source>
</evidence>
<reference evidence="2 3" key="1">
    <citation type="submission" date="2017-10" db="EMBL/GenBank/DDBJ databases">
        <title>Massilia psychrophilum sp. nov., a novel purple-pigmented bacterium isolated from Tianshan glacier, Xinjiang Municipality, China.</title>
        <authorList>
            <person name="Wang H."/>
        </authorList>
    </citation>
    <scope>NUCLEOTIDE SEQUENCE [LARGE SCALE GENOMIC DNA]</scope>
    <source>
        <strain evidence="2 3">JCM 30074</strain>
    </source>
</reference>
<protein>
    <recommendedName>
        <fullName evidence="4">PEP-CTERM protein-sorting domain-containing protein</fullName>
    </recommendedName>
</protein>
<gene>
    <name evidence="2" type="ORF">CR105_23390</name>
</gene>
<name>A0A2G8T998_9BURK</name>
<evidence type="ECO:0008006" key="4">
    <source>
        <dbReference type="Google" id="ProtNLM"/>
    </source>
</evidence>
<dbReference type="InterPro" id="IPR013424">
    <property type="entry name" value="Ice-binding_C"/>
</dbReference>
<dbReference type="EMBL" id="PDOC01000024">
    <property type="protein sequence ID" value="PIL42559.1"/>
    <property type="molecule type" value="Genomic_DNA"/>
</dbReference>